<proteinExistence type="predicted"/>
<keyword evidence="2" id="KW-1185">Reference proteome</keyword>
<evidence type="ECO:0000313" key="2">
    <source>
        <dbReference type="Proteomes" id="UP000315395"/>
    </source>
</evidence>
<gene>
    <name evidence="1" type="ORF">FNH13_07795</name>
</gene>
<organism evidence="1 2">
    <name type="scientific">Ornithinimicrobium ciconiae</name>
    <dbReference type="NCBI Taxonomy" id="2594265"/>
    <lineage>
        <taxon>Bacteria</taxon>
        <taxon>Bacillati</taxon>
        <taxon>Actinomycetota</taxon>
        <taxon>Actinomycetes</taxon>
        <taxon>Micrococcales</taxon>
        <taxon>Ornithinimicrobiaceae</taxon>
        <taxon>Ornithinimicrobium</taxon>
    </lineage>
</organism>
<dbReference type="EMBL" id="CP041616">
    <property type="protein sequence ID" value="QDO88260.1"/>
    <property type="molecule type" value="Genomic_DNA"/>
</dbReference>
<dbReference type="KEGG" id="orz:FNH13_07795"/>
<dbReference type="AlphaFoldDB" id="A0A516GA62"/>
<protein>
    <submittedName>
        <fullName evidence="1">Uncharacterized protein</fullName>
    </submittedName>
</protein>
<evidence type="ECO:0000313" key="1">
    <source>
        <dbReference type="EMBL" id="QDO88260.1"/>
    </source>
</evidence>
<dbReference type="RefSeq" id="WP_143782935.1">
    <property type="nucleotide sequence ID" value="NZ_CP041616.1"/>
</dbReference>
<reference evidence="1 2" key="1">
    <citation type="submission" date="2019-07" db="EMBL/GenBank/DDBJ databases">
        <title>complete genome sequencing of Ornithinimicrobium sp. H23M54.</title>
        <authorList>
            <person name="Bae J.-W."/>
            <person name="Lee S.-Y."/>
        </authorList>
    </citation>
    <scope>NUCLEOTIDE SEQUENCE [LARGE SCALE GENOMIC DNA]</scope>
    <source>
        <strain evidence="1 2">H23M54</strain>
    </source>
</reference>
<dbReference type="Proteomes" id="UP000315395">
    <property type="component" value="Chromosome"/>
</dbReference>
<accession>A0A516GA62</accession>
<dbReference type="OrthoDB" id="3822678at2"/>
<name>A0A516GA62_9MICO</name>
<sequence>MSNKTFDLDARTQMPSLYDPDVANDALEAFVEPDDRLAGGLAFLFCDADGRLLQPVLVADVPDPPSEEQRWTAIRWATALCEMVSDEHSGPLGLVMAMVRETGPVSDEDRAWHQVALEACAEAEVPLIGMHLVTLDGALVLPTASRAA</sequence>